<feature type="transmembrane region" description="Helical" evidence="2">
    <location>
        <begin position="183"/>
        <end position="202"/>
    </location>
</feature>
<dbReference type="InterPro" id="IPR037660">
    <property type="entry name" value="CCDC51"/>
</dbReference>
<feature type="coiled-coil region" evidence="1">
    <location>
        <begin position="76"/>
        <end position="117"/>
    </location>
</feature>
<name>A0A914DT60_9BILA</name>
<dbReference type="PANTHER" id="PTHR28624">
    <property type="entry name" value="COILED-COIL DOMAIN-CONTAINING PROTEIN 51"/>
    <property type="match status" value="1"/>
</dbReference>
<keyword evidence="2" id="KW-0472">Membrane</keyword>
<protein>
    <submittedName>
        <fullName evidence="4">Coiled-coil domain-containing protein 51</fullName>
    </submittedName>
</protein>
<evidence type="ECO:0000313" key="4">
    <source>
        <dbReference type="WBParaSite" id="ACRNAN_scaffold3659.g18053.t1"/>
    </source>
</evidence>
<dbReference type="WBParaSite" id="ACRNAN_scaffold3659.g18053.t1">
    <property type="protein sequence ID" value="ACRNAN_scaffold3659.g18053.t1"/>
    <property type="gene ID" value="ACRNAN_scaffold3659.g18053"/>
</dbReference>
<evidence type="ECO:0000256" key="2">
    <source>
        <dbReference type="SAM" id="Phobius"/>
    </source>
</evidence>
<proteinExistence type="predicted"/>
<evidence type="ECO:0000313" key="3">
    <source>
        <dbReference type="Proteomes" id="UP000887540"/>
    </source>
</evidence>
<evidence type="ECO:0000256" key="1">
    <source>
        <dbReference type="SAM" id="Coils"/>
    </source>
</evidence>
<dbReference type="AlphaFoldDB" id="A0A914DT60"/>
<accession>A0A914DT60</accession>
<keyword evidence="2" id="KW-1133">Transmembrane helix</keyword>
<organism evidence="3 4">
    <name type="scientific">Acrobeloides nanus</name>
    <dbReference type="NCBI Taxonomy" id="290746"/>
    <lineage>
        <taxon>Eukaryota</taxon>
        <taxon>Metazoa</taxon>
        <taxon>Ecdysozoa</taxon>
        <taxon>Nematoda</taxon>
        <taxon>Chromadorea</taxon>
        <taxon>Rhabditida</taxon>
        <taxon>Tylenchina</taxon>
        <taxon>Cephalobomorpha</taxon>
        <taxon>Cephaloboidea</taxon>
        <taxon>Cephalobidae</taxon>
        <taxon>Acrobeloides</taxon>
    </lineage>
</organism>
<keyword evidence="3" id="KW-1185">Reference proteome</keyword>
<sequence>MERRIALLLFTQRRILHASSSSYSSIKNGQTPTVNPATENKQNPVISATENKPSFIWTKIERFLNVFEDVSGLTEVKKAQEEVVQCEEKLSQSQLRRRESQHELMKIQARLKDIHDELGRTQRGDDKYLFLLTEEHDLSKKEKPIKAEFELFENSEREAFHALRNKTRYSHEKERERAERTKYWSLMGSLAGAILGMLGASISNELRMRRIKEMIPTSQEVRPLLEQITDLVHDEQKQISQFVTEMKDVLRLDNPKLASLNIKKPGVNDEKILNVMQNQHTELNSQLTELKRLVALEQTLKANPNAVVYIGDDMERLLDESEKRLESKMKLQTLLTVVLVYGVVGITAPIVYLWLSGKL</sequence>
<feature type="transmembrane region" description="Helical" evidence="2">
    <location>
        <begin position="333"/>
        <end position="355"/>
    </location>
</feature>
<reference evidence="4" key="1">
    <citation type="submission" date="2022-11" db="UniProtKB">
        <authorList>
            <consortium name="WormBaseParasite"/>
        </authorList>
    </citation>
    <scope>IDENTIFICATION</scope>
</reference>
<keyword evidence="2" id="KW-0812">Transmembrane</keyword>
<dbReference type="PANTHER" id="PTHR28624:SF1">
    <property type="entry name" value="MITOCHONDRIAL POTASSIUM CHANNEL"/>
    <property type="match status" value="1"/>
</dbReference>
<dbReference type="Proteomes" id="UP000887540">
    <property type="component" value="Unplaced"/>
</dbReference>
<keyword evidence="1" id="KW-0175">Coiled coil</keyword>